<reference evidence="3 4" key="1">
    <citation type="submission" date="2016-10" db="EMBL/GenBank/DDBJ databases">
        <authorList>
            <person name="de Groot N.N."/>
        </authorList>
    </citation>
    <scope>NUCLEOTIDE SEQUENCE [LARGE SCALE GENOMIC DNA]</scope>
    <source>
        <strain evidence="3 4">DSM 11443</strain>
    </source>
</reference>
<evidence type="ECO:0000313" key="3">
    <source>
        <dbReference type="EMBL" id="SFD54142.1"/>
    </source>
</evidence>
<evidence type="ECO:0000256" key="1">
    <source>
        <dbReference type="ARBA" id="ARBA00022723"/>
    </source>
</evidence>
<evidence type="ECO:0000259" key="2">
    <source>
        <dbReference type="PROSITE" id="PS51819"/>
    </source>
</evidence>
<dbReference type="SUPFAM" id="SSF54593">
    <property type="entry name" value="Glyoxalase/Bleomycin resistance protein/Dihydroxybiphenyl dioxygenase"/>
    <property type="match status" value="1"/>
</dbReference>
<dbReference type="GO" id="GO:0051213">
    <property type="term" value="F:dioxygenase activity"/>
    <property type="evidence" value="ECO:0007669"/>
    <property type="project" value="UniProtKB-KW"/>
</dbReference>
<keyword evidence="3" id="KW-0560">Oxidoreductase</keyword>
<dbReference type="AlphaFoldDB" id="A0A1I1T6C6"/>
<dbReference type="GO" id="GO:0046491">
    <property type="term" value="P:L-methylmalonyl-CoA metabolic process"/>
    <property type="evidence" value="ECO:0007669"/>
    <property type="project" value="TreeGrafter"/>
</dbReference>
<keyword evidence="4" id="KW-1185">Reference proteome</keyword>
<accession>A0A1I1T6C6</accession>
<name>A0A1I1T6C6_9RHOB</name>
<dbReference type="EMBL" id="FOMW01000001">
    <property type="protein sequence ID" value="SFD54142.1"/>
    <property type="molecule type" value="Genomic_DNA"/>
</dbReference>
<dbReference type="InterPro" id="IPR029068">
    <property type="entry name" value="Glyas_Bleomycin-R_OHBP_Dase"/>
</dbReference>
<sequence length="126" mass="13900">MPAMLEHTNFTVSDPAATAAWMEHIFGWKIRWQGDAMAGGHTKHVGTESHYVALYSPGTPAPATEDSYKTVGGLNHIAVVVDDLDATEARVKAQGFISGNHADYEPGRRFYFHDSDGIEYEVVQYD</sequence>
<keyword evidence="1" id="KW-0479">Metal-binding</keyword>
<dbReference type="OrthoDB" id="7355345at2"/>
<feature type="domain" description="VOC" evidence="2">
    <location>
        <begin position="4"/>
        <end position="125"/>
    </location>
</feature>
<keyword evidence="3" id="KW-0223">Dioxygenase</keyword>
<dbReference type="InterPro" id="IPR051785">
    <property type="entry name" value="MMCE/EMCE_epimerase"/>
</dbReference>
<dbReference type="PANTHER" id="PTHR43048">
    <property type="entry name" value="METHYLMALONYL-COA EPIMERASE"/>
    <property type="match status" value="1"/>
</dbReference>
<dbReference type="Pfam" id="PF00903">
    <property type="entry name" value="Glyoxalase"/>
    <property type="match status" value="1"/>
</dbReference>
<dbReference type="CDD" id="cd06587">
    <property type="entry name" value="VOC"/>
    <property type="match status" value="1"/>
</dbReference>
<dbReference type="GO" id="GO:0046872">
    <property type="term" value="F:metal ion binding"/>
    <property type="evidence" value="ECO:0007669"/>
    <property type="project" value="UniProtKB-KW"/>
</dbReference>
<dbReference type="GO" id="GO:0004493">
    <property type="term" value="F:methylmalonyl-CoA epimerase activity"/>
    <property type="evidence" value="ECO:0007669"/>
    <property type="project" value="TreeGrafter"/>
</dbReference>
<dbReference type="Proteomes" id="UP000198977">
    <property type="component" value="Unassembled WGS sequence"/>
</dbReference>
<dbReference type="InterPro" id="IPR037523">
    <property type="entry name" value="VOC_core"/>
</dbReference>
<evidence type="ECO:0000313" key="4">
    <source>
        <dbReference type="Proteomes" id="UP000198977"/>
    </source>
</evidence>
<dbReference type="STRING" id="74348.SAMN04488523_101288"/>
<protein>
    <submittedName>
        <fullName evidence="3">Catechol 2,3-dioxygenase</fullName>
    </submittedName>
</protein>
<proteinExistence type="predicted"/>
<organism evidence="3 4">
    <name type="scientific">Sulfitobacter brevis</name>
    <dbReference type="NCBI Taxonomy" id="74348"/>
    <lineage>
        <taxon>Bacteria</taxon>
        <taxon>Pseudomonadati</taxon>
        <taxon>Pseudomonadota</taxon>
        <taxon>Alphaproteobacteria</taxon>
        <taxon>Rhodobacterales</taxon>
        <taxon>Roseobacteraceae</taxon>
        <taxon>Sulfitobacter</taxon>
    </lineage>
</organism>
<gene>
    <name evidence="3" type="ORF">SAMN04488523_101288</name>
</gene>
<dbReference type="PROSITE" id="PS51819">
    <property type="entry name" value="VOC"/>
    <property type="match status" value="1"/>
</dbReference>
<dbReference type="RefSeq" id="WP_093922028.1">
    <property type="nucleotide sequence ID" value="NZ_FOMW01000001.1"/>
</dbReference>
<dbReference type="Gene3D" id="3.10.180.10">
    <property type="entry name" value="2,3-Dihydroxybiphenyl 1,2-Dioxygenase, domain 1"/>
    <property type="match status" value="1"/>
</dbReference>
<dbReference type="InterPro" id="IPR004360">
    <property type="entry name" value="Glyas_Fos-R_dOase_dom"/>
</dbReference>
<dbReference type="PANTHER" id="PTHR43048:SF3">
    <property type="entry name" value="METHYLMALONYL-COA EPIMERASE, MITOCHONDRIAL"/>
    <property type="match status" value="1"/>
</dbReference>